<accession>I7C355</accession>
<name>I7C355_PSEPT</name>
<proteinExistence type="predicted"/>
<dbReference type="AlphaFoldDB" id="I7C355"/>
<dbReference type="Proteomes" id="UP000006503">
    <property type="component" value="Chromosome"/>
</dbReference>
<evidence type="ECO:0000313" key="2">
    <source>
        <dbReference type="Proteomes" id="UP000006503"/>
    </source>
</evidence>
<evidence type="ECO:0000313" key="1">
    <source>
        <dbReference type="EMBL" id="AFO50862.1"/>
    </source>
</evidence>
<sequence length="63" mass="7168">MDDRFNVRDEGGWLASQCISQLEDNRDRGLVDAPLNEAHVVPLDTSLKRQLFLRELGVLSTRT</sequence>
<protein>
    <submittedName>
        <fullName evidence="1">Uncharacterized protein</fullName>
    </submittedName>
</protein>
<reference evidence="2" key="1">
    <citation type="journal article" date="2013" name="Microb. Biotechnol.">
        <title>Metabolic potential of the organic-solvent tolerant Pseudomonas putida DOT-T1E deduced from its annotated genome.</title>
        <authorList>
            <person name="Udaondo Z."/>
            <person name="Molina L."/>
            <person name="Daniels C."/>
            <person name="Gomez M.J."/>
            <person name="Molina-Henares M.A."/>
            <person name="Matilla M.A."/>
            <person name="Roca A."/>
            <person name="Fernandez M."/>
            <person name="Duque E."/>
            <person name="Segura A."/>
            <person name="Ramos J.L."/>
        </authorList>
    </citation>
    <scope>NUCLEOTIDE SEQUENCE [LARGE SCALE GENOMIC DNA]</scope>
    <source>
        <strain evidence="2">DOT-T1E</strain>
    </source>
</reference>
<organism evidence="1 2">
    <name type="scientific">Pseudomonas putida (strain DOT-T1E)</name>
    <dbReference type="NCBI Taxonomy" id="1196325"/>
    <lineage>
        <taxon>Bacteria</taxon>
        <taxon>Pseudomonadati</taxon>
        <taxon>Pseudomonadota</taxon>
        <taxon>Gammaproteobacteria</taxon>
        <taxon>Pseudomonadales</taxon>
        <taxon>Pseudomonadaceae</taxon>
        <taxon>Pseudomonas</taxon>
    </lineage>
</organism>
<gene>
    <name evidence="1" type="ordered locus">T1E_5038</name>
</gene>
<dbReference type="HOGENOM" id="CLU_2882551_0_0_6"/>
<dbReference type="EMBL" id="CP003734">
    <property type="protein sequence ID" value="AFO50862.1"/>
    <property type="molecule type" value="Genomic_DNA"/>
</dbReference>
<dbReference type="KEGG" id="ppx:T1E_5038"/>
<dbReference type="PATRIC" id="fig|1196325.3.peg.4990"/>